<keyword evidence="1" id="KW-0472">Membrane</keyword>
<evidence type="ECO:0000256" key="1">
    <source>
        <dbReference type="SAM" id="Phobius"/>
    </source>
</evidence>
<sequence>MNPKPIPWKQAYPDAPAPFTRALEKTLINLEEARPARRRIPLRAALVAAVLFSLAAGMATAWVRHWSIADFLRQDAALPPQEAAQIAGAAREASVKNLGSDSNGVLRMTVREAVYDGMEMLVLVEVAPEHDDCYPVDWLTEWWQESLPQEELERRTGKRIVETGECFFLPPHRMPTGREPVYEDAKGGEYTTTFAVKREGNSLVYLLTVRPGEGTYMDEEESVFCVMPCSRLDPLAVRLEIERFSQPEVGELVINGAFDEALLTLRSAVLTRTPLNAHLAIDFILPTSATPPASSDLVYFTQGGVFYHAVSGCMGMNPNLAEHRTVTEAESLGKEPCPNCILVLPEMRFALLAEDGRNLEMGQSSVEISNSGPWGAADGFRQTMDLTSVLPETCVLQVLNAATGEVLAELPCNIHFGAN</sequence>
<dbReference type="EMBL" id="DVJN01000015">
    <property type="protein sequence ID" value="HIS91545.1"/>
    <property type="molecule type" value="Genomic_DNA"/>
</dbReference>
<gene>
    <name evidence="2" type="ORF">IAA84_00855</name>
</gene>
<evidence type="ECO:0000313" key="3">
    <source>
        <dbReference type="Proteomes" id="UP000824140"/>
    </source>
</evidence>
<evidence type="ECO:0000313" key="2">
    <source>
        <dbReference type="EMBL" id="HIS91545.1"/>
    </source>
</evidence>
<keyword evidence="1" id="KW-0812">Transmembrane</keyword>
<name>A0A9D1FZ47_9FIRM</name>
<reference evidence="2" key="1">
    <citation type="submission" date="2020-10" db="EMBL/GenBank/DDBJ databases">
        <authorList>
            <person name="Gilroy R."/>
        </authorList>
    </citation>
    <scope>NUCLEOTIDE SEQUENCE</scope>
    <source>
        <strain evidence="2">13766</strain>
    </source>
</reference>
<organism evidence="2 3">
    <name type="scientific">Candidatus Alectryocaccomicrobium excrementavium</name>
    <dbReference type="NCBI Taxonomy" id="2840668"/>
    <lineage>
        <taxon>Bacteria</taxon>
        <taxon>Bacillati</taxon>
        <taxon>Bacillota</taxon>
        <taxon>Clostridia</taxon>
        <taxon>Candidatus Alectryocaccomicrobium</taxon>
    </lineage>
</organism>
<dbReference type="AlphaFoldDB" id="A0A9D1FZ47"/>
<accession>A0A9D1FZ47</accession>
<evidence type="ECO:0008006" key="4">
    <source>
        <dbReference type="Google" id="ProtNLM"/>
    </source>
</evidence>
<reference evidence="2" key="2">
    <citation type="journal article" date="2021" name="PeerJ">
        <title>Extensive microbial diversity within the chicken gut microbiome revealed by metagenomics and culture.</title>
        <authorList>
            <person name="Gilroy R."/>
            <person name="Ravi A."/>
            <person name="Getino M."/>
            <person name="Pursley I."/>
            <person name="Horton D.L."/>
            <person name="Alikhan N.F."/>
            <person name="Baker D."/>
            <person name="Gharbi K."/>
            <person name="Hall N."/>
            <person name="Watson M."/>
            <person name="Adriaenssens E.M."/>
            <person name="Foster-Nyarko E."/>
            <person name="Jarju S."/>
            <person name="Secka A."/>
            <person name="Antonio M."/>
            <person name="Oren A."/>
            <person name="Chaudhuri R.R."/>
            <person name="La Ragione R."/>
            <person name="Hildebrand F."/>
            <person name="Pallen M.J."/>
        </authorList>
    </citation>
    <scope>NUCLEOTIDE SEQUENCE</scope>
    <source>
        <strain evidence="2">13766</strain>
    </source>
</reference>
<proteinExistence type="predicted"/>
<feature type="transmembrane region" description="Helical" evidence="1">
    <location>
        <begin position="44"/>
        <end position="63"/>
    </location>
</feature>
<dbReference type="Proteomes" id="UP000824140">
    <property type="component" value="Unassembled WGS sequence"/>
</dbReference>
<keyword evidence="1" id="KW-1133">Transmembrane helix</keyword>
<comment type="caution">
    <text evidence="2">The sequence shown here is derived from an EMBL/GenBank/DDBJ whole genome shotgun (WGS) entry which is preliminary data.</text>
</comment>
<protein>
    <recommendedName>
        <fullName evidence="4">DUF4179 domain-containing protein</fullName>
    </recommendedName>
</protein>